<evidence type="ECO:0000256" key="3">
    <source>
        <dbReference type="ARBA" id="ARBA00022679"/>
    </source>
</evidence>
<dbReference type="PANTHER" id="PTHR12526:SF640">
    <property type="entry name" value="COLANIC ACID BIOSYNTHESIS GLYCOSYLTRANSFERASE WCAL-RELATED"/>
    <property type="match status" value="1"/>
</dbReference>
<keyword evidence="2" id="KW-0328">Glycosyltransferase</keyword>
<dbReference type="EMBL" id="CP019127">
    <property type="protein sequence ID" value="APX91434.1"/>
    <property type="molecule type" value="Genomic_DNA"/>
</dbReference>
<gene>
    <name evidence="6" type="ORF">BV394_16120</name>
</gene>
<dbReference type="InterPro" id="IPR001296">
    <property type="entry name" value="Glyco_trans_1"/>
</dbReference>
<protein>
    <recommendedName>
        <fullName evidence="7">Glycosyl transferase family 1</fullName>
    </recommendedName>
</protein>
<dbReference type="InterPro" id="IPR028098">
    <property type="entry name" value="Glyco_trans_4-like_N"/>
</dbReference>
<evidence type="ECO:0000259" key="5">
    <source>
        <dbReference type="Pfam" id="PF13439"/>
    </source>
</evidence>
<dbReference type="PANTHER" id="PTHR12526">
    <property type="entry name" value="GLYCOSYLTRANSFERASE"/>
    <property type="match status" value="1"/>
</dbReference>
<keyword evidence="3" id="KW-0808">Transferase</keyword>
<organism evidence="6">
    <name type="scientific">Brevirhabdus pacifica</name>
    <dbReference type="NCBI Taxonomy" id="1267768"/>
    <lineage>
        <taxon>Bacteria</taxon>
        <taxon>Pseudomonadati</taxon>
        <taxon>Pseudomonadota</taxon>
        <taxon>Alphaproteobacteria</taxon>
        <taxon>Rhodobacterales</taxon>
        <taxon>Paracoccaceae</taxon>
        <taxon>Brevirhabdus</taxon>
    </lineage>
</organism>
<proteinExistence type="inferred from homology"/>
<evidence type="ECO:0000256" key="2">
    <source>
        <dbReference type="ARBA" id="ARBA00022676"/>
    </source>
</evidence>
<evidence type="ECO:0008006" key="7">
    <source>
        <dbReference type="Google" id="ProtNLM"/>
    </source>
</evidence>
<sequence length="395" mass="42560">MKLAIAVKTYPDPTQTPATEHIAKLFGGESVVLCRARHPELPGTRPAFCLADHRPGPALRLADHLAAPFEHGRNFLRNHNTHPPTGSRRRALEGFLRAQGVEAILAEFGTEASFWFPTARKLGLPFHVYFRGHDATAYLETPRRAPRRIRSYRAMVGAADGIFAVSQFLLDQLAARGITNPNAHVVPSGVDMARLRPAPKEPGLVIAAGRFIDKKAPEITVRAFVEAARAHPGARLEMIGDGPLLAPCQALARELGAEGKVIFHGHRPHGFVEERLRAAPLFLQHSVIAPDGNQEGAPVAIQEAMAAGACVISTRHAGIPHLVEEGVSGFLVDEHDAAGFAGHARAMLDDPARAARMGQAGHAHAAREFDRAALYRRVEAVLRASVARRAGRPAG</sequence>
<reference evidence="6" key="1">
    <citation type="submission" date="2017-01" db="EMBL/GenBank/DDBJ databases">
        <title>Genomic analysis of Xuhuaishuia manganoxidans DY6-4.</title>
        <authorList>
            <person name="Wang X."/>
        </authorList>
    </citation>
    <scope>NUCLEOTIDE SEQUENCE</scope>
    <source>
        <strain evidence="6">DY6-4</strain>
        <plasmid evidence="6">unnamed</plasmid>
    </source>
</reference>
<geneLocation type="plasmid" evidence="6">
    <name>unnamed</name>
</geneLocation>
<dbReference type="GO" id="GO:0016757">
    <property type="term" value="F:glycosyltransferase activity"/>
    <property type="evidence" value="ECO:0007669"/>
    <property type="project" value="UniProtKB-KW"/>
</dbReference>
<evidence type="ECO:0000313" key="6">
    <source>
        <dbReference type="EMBL" id="APX91434.1"/>
    </source>
</evidence>
<evidence type="ECO:0000259" key="4">
    <source>
        <dbReference type="Pfam" id="PF00534"/>
    </source>
</evidence>
<dbReference type="AlphaFoldDB" id="A0A1P8QYF8"/>
<name>A0A1P8QYF8_9RHOB</name>
<evidence type="ECO:0000256" key="1">
    <source>
        <dbReference type="ARBA" id="ARBA00009481"/>
    </source>
</evidence>
<dbReference type="Pfam" id="PF13439">
    <property type="entry name" value="Glyco_transf_4"/>
    <property type="match status" value="1"/>
</dbReference>
<dbReference type="Pfam" id="PF00534">
    <property type="entry name" value="Glycos_transf_1"/>
    <property type="match status" value="1"/>
</dbReference>
<feature type="domain" description="Glycosyltransferase subfamily 4-like N-terminal" evidence="5">
    <location>
        <begin position="62"/>
        <end position="194"/>
    </location>
</feature>
<feature type="domain" description="Glycosyl transferase family 1" evidence="4">
    <location>
        <begin position="198"/>
        <end position="361"/>
    </location>
</feature>
<dbReference type="Gene3D" id="3.40.50.2000">
    <property type="entry name" value="Glycogen Phosphorylase B"/>
    <property type="match status" value="2"/>
</dbReference>
<dbReference type="SUPFAM" id="SSF53756">
    <property type="entry name" value="UDP-Glycosyltransferase/glycogen phosphorylase"/>
    <property type="match status" value="1"/>
</dbReference>
<keyword evidence="6" id="KW-0614">Plasmid</keyword>
<comment type="similarity">
    <text evidence="1">Belongs to the glycosyltransferase group 1 family. Glycosyltransferase 4 subfamily.</text>
</comment>
<accession>A0A1P8QYF8</accession>